<dbReference type="AlphaFoldDB" id="A0A918EV60"/>
<dbReference type="InterPro" id="IPR024516">
    <property type="entry name" value="Mce_C"/>
</dbReference>
<feature type="domain" description="Mce/MlaD" evidence="1">
    <location>
        <begin position="43"/>
        <end position="119"/>
    </location>
</feature>
<evidence type="ECO:0000313" key="4">
    <source>
        <dbReference type="Proteomes" id="UP000620156"/>
    </source>
</evidence>
<dbReference type="PANTHER" id="PTHR33371:SF19">
    <property type="entry name" value="MCE-FAMILY PROTEIN MCE4A"/>
    <property type="match status" value="1"/>
</dbReference>
<dbReference type="InterPro" id="IPR003399">
    <property type="entry name" value="Mce/MlaD"/>
</dbReference>
<evidence type="ECO:0000259" key="2">
    <source>
        <dbReference type="Pfam" id="PF11887"/>
    </source>
</evidence>
<reference evidence="3" key="2">
    <citation type="submission" date="2020-09" db="EMBL/GenBank/DDBJ databases">
        <authorList>
            <person name="Sun Q."/>
            <person name="Ohkuma M."/>
        </authorList>
    </citation>
    <scope>NUCLEOTIDE SEQUENCE</scope>
    <source>
        <strain evidence="3">JCM 3131</strain>
    </source>
</reference>
<protein>
    <submittedName>
        <fullName evidence="3">ABC transporter substrate-binding protein</fullName>
    </submittedName>
</protein>
<evidence type="ECO:0000313" key="3">
    <source>
        <dbReference type="EMBL" id="GGQ76428.1"/>
    </source>
</evidence>
<dbReference type="Pfam" id="PF02470">
    <property type="entry name" value="MlaD"/>
    <property type="match status" value="1"/>
</dbReference>
<dbReference type="GO" id="GO:0005576">
    <property type="term" value="C:extracellular region"/>
    <property type="evidence" value="ECO:0007669"/>
    <property type="project" value="TreeGrafter"/>
</dbReference>
<evidence type="ECO:0000259" key="1">
    <source>
        <dbReference type="Pfam" id="PF02470"/>
    </source>
</evidence>
<feature type="domain" description="Mammalian cell entry C-terminal" evidence="2">
    <location>
        <begin position="123"/>
        <end position="345"/>
    </location>
</feature>
<dbReference type="InterPro" id="IPR052336">
    <property type="entry name" value="MlaD_Phospholipid_Transporter"/>
</dbReference>
<dbReference type="Pfam" id="PF11887">
    <property type="entry name" value="Mce4_CUP1"/>
    <property type="match status" value="1"/>
</dbReference>
<dbReference type="NCBIfam" id="TIGR00996">
    <property type="entry name" value="Mtu_fam_mce"/>
    <property type="match status" value="1"/>
</dbReference>
<comment type="caution">
    <text evidence="3">The sequence shown here is derived from an EMBL/GenBank/DDBJ whole genome shotgun (WGS) entry which is preliminary data.</text>
</comment>
<keyword evidence="4" id="KW-1185">Reference proteome</keyword>
<organism evidence="3 4">
    <name type="scientific">Streptomyces ruber</name>
    <dbReference type="NCBI Taxonomy" id="83378"/>
    <lineage>
        <taxon>Bacteria</taxon>
        <taxon>Bacillati</taxon>
        <taxon>Actinomycetota</taxon>
        <taxon>Actinomycetes</taxon>
        <taxon>Kitasatosporales</taxon>
        <taxon>Streptomycetaceae</taxon>
        <taxon>Streptomyces</taxon>
    </lineage>
</organism>
<dbReference type="GO" id="GO:0051701">
    <property type="term" value="P:biological process involved in interaction with host"/>
    <property type="evidence" value="ECO:0007669"/>
    <property type="project" value="TreeGrafter"/>
</dbReference>
<proteinExistence type="predicted"/>
<accession>A0A918EV60</accession>
<dbReference type="RefSeq" id="WP_189219345.1">
    <property type="nucleotide sequence ID" value="NZ_BMQK01000014.1"/>
</dbReference>
<sequence>MRRSRAAETLRRRSAGVAFLLVPALLVWLSVAVYDKRFTDSDPVVVETGSVGNEMHLGAEVKLRGVVVGEVRAVDATGDGARLTLAMKPGALAGVPADVRAQMLPTTLFGERYVALVPPEDASPRPLAAGAVIPQDRSANAVELQQVLDDLLPMLTAVQPQKLSATLSAVSRALEGRGDRLGDTLARLDAHLREFNPHLPALNRDLKELVKVGHLYADTAPDIITALTDLTTTSGTLAEQEAELAATLGSTTGTAEDLTAFLRQHKDNIIRLSASGRPTLELLAEYSSSFPCTLRTLAAFVPAMDEALGKGTGRPGIHVDVTTVPSRGAYVPGRDTPAYDSGGGPRCYPVPYLGTSAAPAVRASAAAGQDLGPANSPQENALVNELLAPAAGKRPGDLPDWSSLLAGPVYRGTEVTLG</sequence>
<dbReference type="InterPro" id="IPR005693">
    <property type="entry name" value="Mce"/>
</dbReference>
<reference evidence="3" key="1">
    <citation type="journal article" date="2014" name="Int. J. Syst. Evol. Microbiol.">
        <title>Complete genome sequence of Corynebacterium casei LMG S-19264T (=DSM 44701T), isolated from a smear-ripened cheese.</title>
        <authorList>
            <consortium name="US DOE Joint Genome Institute (JGI-PGF)"/>
            <person name="Walter F."/>
            <person name="Albersmeier A."/>
            <person name="Kalinowski J."/>
            <person name="Ruckert C."/>
        </authorList>
    </citation>
    <scope>NUCLEOTIDE SEQUENCE</scope>
    <source>
        <strain evidence="3">JCM 3131</strain>
    </source>
</reference>
<dbReference type="PANTHER" id="PTHR33371">
    <property type="entry name" value="INTERMEMBRANE PHOSPHOLIPID TRANSPORT SYSTEM BINDING PROTEIN MLAD-RELATED"/>
    <property type="match status" value="1"/>
</dbReference>
<name>A0A918EV60_9ACTN</name>
<gene>
    <name evidence="3" type="ORF">GCM10010145_52750</name>
</gene>
<dbReference type="EMBL" id="BMQK01000014">
    <property type="protein sequence ID" value="GGQ76428.1"/>
    <property type="molecule type" value="Genomic_DNA"/>
</dbReference>
<dbReference type="Proteomes" id="UP000620156">
    <property type="component" value="Unassembled WGS sequence"/>
</dbReference>